<evidence type="ECO:0000313" key="2">
    <source>
        <dbReference type="EMBL" id="QXJ29457.1"/>
    </source>
</evidence>
<dbReference type="AlphaFoldDB" id="A0A8F5BQ93"/>
<proteinExistence type="predicted"/>
<dbReference type="OrthoDB" id="38470at2157"/>
<evidence type="ECO:0000259" key="1">
    <source>
        <dbReference type="PROSITE" id="PS50910"/>
    </source>
</evidence>
<organism evidence="2 3">
    <name type="scientific">Saccharolobus shibatae (strain ATCC 51178 / DSM 5389 / JCM 8931 / NBRC 15437 / B12)</name>
    <name type="common">Sulfolobus shibatae</name>
    <dbReference type="NCBI Taxonomy" id="523848"/>
    <lineage>
        <taxon>Archaea</taxon>
        <taxon>Thermoproteota</taxon>
        <taxon>Thermoprotei</taxon>
        <taxon>Sulfolobales</taxon>
        <taxon>Sulfolobaceae</taxon>
        <taxon>Saccharolobus</taxon>
    </lineage>
</organism>
<dbReference type="EMBL" id="CP077717">
    <property type="protein sequence ID" value="QXJ29457.1"/>
    <property type="molecule type" value="Genomic_DNA"/>
</dbReference>
<accession>A0A8F5BQ93</accession>
<dbReference type="SMART" id="SM00748">
    <property type="entry name" value="HEPN"/>
    <property type="match status" value="1"/>
</dbReference>
<gene>
    <name evidence="2" type="ORF">J5U23_02326</name>
</gene>
<dbReference type="Pfam" id="PF05168">
    <property type="entry name" value="HEPN"/>
    <property type="match status" value="1"/>
</dbReference>
<dbReference type="Proteomes" id="UP000694018">
    <property type="component" value="Chromosome"/>
</dbReference>
<dbReference type="KEGG" id="sshi:J5U23_02326"/>
<dbReference type="PROSITE" id="PS50910">
    <property type="entry name" value="HEPN"/>
    <property type="match status" value="1"/>
</dbReference>
<name>A0A8F5BQ93_SACSH</name>
<protein>
    <recommendedName>
        <fullName evidence="1">HEPN domain-containing protein</fullName>
    </recommendedName>
</protein>
<dbReference type="InterPro" id="IPR007842">
    <property type="entry name" value="HEPN_dom"/>
</dbReference>
<dbReference type="GeneID" id="65563803"/>
<feature type="domain" description="HEPN" evidence="1">
    <location>
        <begin position="5"/>
        <end position="114"/>
    </location>
</feature>
<dbReference type="RefSeq" id="WP_218258286.1">
    <property type="nucleotide sequence ID" value="NZ_CP077717.1"/>
</dbReference>
<reference evidence="2" key="1">
    <citation type="journal article" date="2021" name="Environ. Microbiol.">
        <title>New insights into the diversity and evolution of the archaeal mobilome from three complete genomes of Saccharolobus shibatae.</title>
        <authorList>
            <person name="Medvedeva S."/>
            <person name="Brandt D."/>
            <person name="Cvirkaite-Krupovic V."/>
            <person name="Liu Y."/>
            <person name="Severinov K."/>
            <person name="Ishino S."/>
            <person name="Ishino Y."/>
            <person name="Prangishvili D."/>
            <person name="Kalinowski J."/>
            <person name="Krupovic M."/>
        </authorList>
    </citation>
    <scope>NUCLEOTIDE SEQUENCE</scope>
    <source>
        <strain evidence="2">B12</strain>
    </source>
</reference>
<sequence length="117" mass="13666">MAKWFEKSEREREVALLLFDKGYYPETCFHCHMAVELKFKGILVEKTGAVIYTRSLKRILQEVQKVKDIKITDEILDCANYLSMLYTGSRYPEESLIDMGKEEGEKCVKCMEKLLSL</sequence>
<evidence type="ECO:0000313" key="3">
    <source>
        <dbReference type="Proteomes" id="UP000694018"/>
    </source>
</evidence>